<dbReference type="Proteomes" id="UP000256297">
    <property type="component" value="Unassembled WGS sequence"/>
</dbReference>
<gene>
    <name evidence="1" type="ORF">CBM2589_U10249</name>
</gene>
<dbReference type="EMBL" id="OFSP01000078">
    <property type="protein sequence ID" value="SOY77747.1"/>
    <property type="molecule type" value="Genomic_DNA"/>
</dbReference>
<evidence type="ECO:0000313" key="2">
    <source>
        <dbReference type="Proteomes" id="UP000256297"/>
    </source>
</evidence>
<protein>
    <submittedName>
        <fullName evidence="1">Uncharacterized protein</fullName>
    </submittedName>
</protein>
<name>A0A375CR64_9BURK</name>
<dbReference type="AlphaFoldDB" id="A0A375CR64"/>
<reference evidence="2" key="1">
    <citation type="submission" date="2018-01" db="EMBL/GenBank/DDBJ databases">
        <authorList>
            <person name="Gaut B.S."/>
            <person name="Morton B.R."/>
            <person name="Clegg M.T."/>
            <person name="Duvall M.R."/>
        </authorList>
    </citation>
    <scope>NUCLEOTIDE SEQUENCE [LARGE SCALE GENOMIC DNA]</scope>
</reference>
<dbReference type="RefSeq" id="WP_147309702.1">
    <property type="nucleotide sequence ID" value="NZ_OFSP01000078.1"/>
</dbReference>
<comment type="caution">
    <text evidence="1">The sequence shown here is derived from an EMBL/GenBank/DDBJ whole genome shotgun (WGS) entry which is preliminary data.</text>
</comment>
<organism evidence="1 2">
    <name type="scientific">Cupriavidus taiwanensis</name>
    <dbReference type="NCBI Taxonomy" id="164546"/>
    <lineage>
        <taxon>Bacteria</taxon>
        <taxon>Pseudomonadati</taxon>
        <taxon>Pseudomonadota</taxon>
        <taxon>Betaproteobacteria</taxon>
        <taxon>Burkholderiales</taxon>
        <taxon>Burkholderiaceae</taxon>
        <taxon>Cupriavidus</taxon>
    </lineage>
</organism>
<accession>A0A375CR64</accession>
<sequence>MTGACTVRHGVPPCQQRDGYLCFIEPVVDGDQLDWRWYIQSGGGWAWRGGEDVKRVGEGKVHSASYGARYAEEAIKEWFDRGGESPYCRKPELADYVRSCWTGNPEIAGLA</sequence>
<proteinExistence type="predicted"/>
<evidence type="ECO:0000313" key="1">
    <source>
        <dbReference type="EMBL" id="SOY77747.1"/>
    </source>
</evidence>